<dbReference type="Pfam" id="PF07679">
    <property type="entry name" value="I-set"/>
    <property type="match status" value="3"/>
</dbReference>
<sequence>MDAATNSQEGKIGNLERVGLAGSKSSRSSISYTDKDITKSNLLFTAQVLKSQSAAVFTVSTNVYGINHPVCSSWSSQLCESEQHAHEAFDELMQRGPEFLIKPRSHVVWEKSVAKFVCTVQGFPDPHVKWYKNLVALDTHKHPGKYRVYHKYGVHTLEINRYVLGMTSEVNTNHSIVLVVLGSHWTFRFAGVTLMIHFLHGFDVTFGREGESITLSCSLLIIPKLKRILPDMQWWRDGVRVFDSKWAQSFWDGEHATLCLSHLNKDDEGLYTLRVISNASCHDHSAYLFVRDSKAEVAGAPSAPLDVECREQSRDYVILAWKPPSVDGGSPVTGYFIERCHGGSTKWERVNQSPVTLALQPITGLVEGFSYQYRVRAVNKAGIRTASAPRAGQIEVTEEDPSAVVVPGSPSHVSVLEGSKNYAVLAWTPSEKQGDEGLSYFVERAIGDTDTWQRINTDKAVKSPRLAVFDLAEGKSYRFRVLAANSAGESSPSDPSGPFTPDKPLSMPSAPSSLMGTRNTKTSVALSWHPPKSMPGLIGYYLEQCRVGTNQWEPSNNKPVKDTRFAVHGLETGEKYIFRTRAVNAAGLSEYSPESDPVTVLAPIVAPSTPHSITLLQAFKDAMLLSWRPPKSTGGSPITGYYVDFVQVAGDGALMGEWEEANIKTVGDRMYKVHDLKEGAQYKFHIRAGNIAGVGSTSDASDTFTCEEWKFPEPGPPYDVTFTEVRNDSVVVLWKPPVYNGESPVSGYHVEMTDEPSLGQWKRVTAKSINKKYFKVVIAHNLFVVVAGSHDVKLNVDDEGNIFLQLECPNATPDSECYWFKSYDELPATSHLSPETKDNVAKLCFNNATLDDAGQYSCTVTDTDGISASYNLSEEGDARFAPSTSFPVSPAIPLKSDLAVELQEKGRVRFFMHVKPLSPNSDMKFIVNEKDVTNEKYQVHIDKANGLIEVFMDSLTPEDEGTYTVQLHDGLASAQSSLVLIGDAFKQLLKDAENQRKEWLRKQGQCIDSSITFRHFYGFAFSDSGSCRKLGLNLANLKKETNVIWYKDETNIMAEAKHEMKDGVCSLLMAEVRSITALRGLLSNHTIFRSVPPILSLLGRLGYFAFPATFIFHLSLPFNAFLLLPAALSASPLQVKSSADGIKVFSNLKHYIDELKYTWFQNSEKYHMGESGGQIWLQLTEPEKTDMGKYILEMFDGEEKHKLYLDFTGKGKIQRARVVGGLPDVVTIMEGKSLKMTCSVVGDPLPEVTWMKNERALVADGQRITLQMEGNRYGIMTIRQITTEDSGTYSVLVQNPFGSDHVEFTVSVYKQGQEPPTVPRPKK</sequence>
<organism evidence="8 9">
    <name type="scientific">Eptatretus burgeri</name>
    <name type="common">Inshore hagfish</name>
    <dbReference type="NCBI Taxonomy" id="7764"/>
    <lineage>
        <taxon>Eukaryota</taxon>
        <taxon>Metazoa</taxon>
        <taxon>Chordata</taxon>
        <taxon>Craniata</taxon>
        <taxon>Vertebrata</taxon>
        <taxon>Cyclostomata</taxon>
        <taxon>Myxini</taxon>
        <taxon>Myxiniformes</taxon>
        <taxon>Myxinidae</taxon>
        <taxon>Eptatretinae</taxon>
        <taxon>Eptatretus</taxon>
    </lineage>
</organism>
<evidence type="ECO:0000256" key="4">
    <source>
        <dbReference type="ARBA" id="ARBA00023319"/>
    </source>
</evidence>
<dbReference type="FunFam" id="2.60.40.10:FF:000069">
    <property type="entry name" value="Alpha-protein kinase 3"/>
    <property type="match status" value="1"/>
</dbReference>
<dbReference type="InterPro" id="IPR050964">
    <property type="entry name" value="Striated_Muscle_Regulatory"/>
</dbReference>
<evidence type="ECO:0000256" key="2">
    <source>
        <dbReference type="ARBA" id="ARBA00023157"/>
    </source>
</evidence>
<keyword evidence="3" id="KW-0514">Muscle protein</keyword>
<reference evidence="8" key="2">
    <citation type="submission" date="2025-09" db="UniProtKB">
        <authorList>
            <consortium name="Ensembl"/>
        </authorList>
    </citation>
    <scope>IDENTIFICATION</scope>
</reference>
<dbReference type="FunFam" id="2.60.40.10:FF:000134">
    <property type="entry name" value="Myomesin 1"/>
    <property type="match status" value="1"/>
</dbReference>
<dbReference type="InterPro" id="IPR036179">
    <property type="entry name" value="Ig-like_dom_sf"/>
</dbReference>
<dbReference type="FunFam" id="2.60.40.10:FF:000029">
    <property type="entry name" value="Myomesin 1"/>
    <property type="match status" value="3"/>
</dbReference>
<feature type="domain" description="Ig-like" evidence="6">
    <location>
        <begin position="799"/>
        <end position="873"/>
    </location>
</feature>
<dbReference type="PRINTS" id="PR00014">
    <property type="entry name" value="FNTYPEIII"/>
</dbReference>
<dbReference type="PROSITE" id="PS50835">
    <property type="entry name" value="IG_LIKE"/>
    <property type="match status" value="4"/>
</dbReference>
<proteinExistence type="predicted"/>
<evidence type="ECO:0000259" key="7">
    <source>
        <dbReference type="PROSITE" id="PS50853"/>
    </source>
</evidence>
<dbReference type="FunFam" id="2.60.40.10:FF:000032">
    <property type="entry name" value="palladin isoform X1"/>
    <property type="match status" value="1"/>
</dbReference>
<dbReference type="PROSITE" id="PS50853">
    <property type="entry name" value="FN3"/>
    <property type="match status" value="5"/>
</dbReference>
<dbReference type="OMA" id="SYQYRVR"/>
<feature type="region of interest" description="Disordered" evidence="5">
    <location>
        <begin position="485"/>
        <end position="518"/>
    </location>
</feature>
<protein>
    <submittedName>
        <fullName evidence="8">Myomesin 1</fullName>
    </submittedName>
</protein>
<dbReference type="InterPro" id="IPR003599">
    <property type="entry name" value="Ig_sub"/>
</dbReference>
<dbReference type="GeneTree" id="ENSGT00940000154982"/>
<feature type="domain" description="Fibronectin type-III" evidence="7">
    <location>
        <begin position="606"/>
        <end position="709"/>
    </location>
</feature>
<dbReference type="SUPFAM" id="SSF48726">
    <property type="entry name" value="Immunoglobulin"/>
    <property type="match status" value="5"/>
</dbReference>
<feature type="compositionally biased region" description="Low complexity" evidence="5">
    <location>
        <begin position="504"/>
        <end position="515"/>
    </location>
</feature>
<keyword evidence="4" id="KW-0393">Immunoglobulin domain</keyword>
<dbReference type="InterPro" id="IPR007110">
    <property type="entry name" value="Ig-like_dom"/>
</dbReference>
<dbReference type="SUPFAM" id="SSF49265">
    <property type="entry name" value="Fibronectin type III"/>
    <property type="match status" value="4"/>
</dbReference>
<dbReference type="CDD" id="cd00063">
    <property type="entry name" value="FN3"/>
    <property type="match status" value="5"/>
</dbReference>
<feature type="domain" description="Fibronectin type-III" evidence="7">
    <location>
        <begin position="409"/>
        <end position="504"/>
    </location>
</feature>
<dbReference type="FunFam" id="2.60.40.10:FF:000197">
    <property type="entry name" value="Myomesin 1"/>
    <property type="match status" value="1"/>
</dbReference>
<feature type="domain" description="Ig-like" evidence="6">
    <location>
        <begin position="1230"/>
        <end position="1307"/>
    </location>
</feature>
<dbReference type="InterPro" id="IPR013098">
    <property type="entry name" value="Ig_I-set"/>
</dbReference>
<dbReference type="Ensembl" id="ENSEBUT00000019829.1">
    <property type="protein sequence ID" value="ENSEBUP00000019253.1"/>
    <property type="gene ID" value="ENSEBUG00000011956.1"/>
</dbReference>
<accession>A0A8C4WY26</accession>
<dbReference type="InterPro" id="IPR003598">
    <property type="entry name" value="Ig_sub2"/>
</dbReference>
<dbReference type="Proteomes" id="UP000694388">
    <property type="component" value="Unplaced"/>
</dbReference>
<feature type="domain" description="Ig-like" evidence="6">
    <location>
        <begin position="97"/>
        <end position="133"/>
    </location>
</feature>
<dbReference type="SMART" id="SM00409">
    <property type="entry name" value="IG"/>
    <property type="match status" value="5"/>
</dbReference>
<feature type="domain" description="Fibronectin type-III" evidence="7">
    <location>
        <begin position="303"/>
        <end position="400"/>
    </location>
</feature>
<evidence type="ECO:0000256" key="1">
    <source>
        <dbReference type="ARBA" id="ARBA00022737"/>
    </source>
</evidence>
<dbReference type="InterPro" id="IPR003961">
    <property type="entry name" value="FN3_dom"/>
</dbReference>
<evidence type="ECO:0000313" key="9">
    <source>
        <dbReference type="Proteomes" id="UP000694388"/>
    </source>
</evidence>
<dbReference type="PANTHER" id="PTHR13817:SF151">
    <property type="entry name" value="TITIN"/>
    <property type="match status" value="1"/>
</dbReference>
<dbReference type="PANTHER" id="PTHR13817">
    <property type="entry name" value="TITIN"/>
    <property type="match status" value="1"/>
</dbReference>
<keyword evidence="2" id="KW-1015">Disulfide bond</keyword>
<dbReference type="SMART" id="SM00060">
    <property type="entry name" value="FN3"/>
    <property type="match status" value="5"/>
</dbReference>
<feature type="domain" description="Fibronectin type-III" evidence="7">
    <location>
        <begin position="716"/>
        <end position="811"/>
    </location>
</feature>
<name>A0A8C4WY26_EPTBU</name>
<feature type="domain" description="Ig-like" evidence="6">
    <location>
        <begin position="209"/>
        <end position="289"/>
    </location>
</feature>
<keyword evidence="9" id="KW-1185">Reference proteome</keyword>
<dbReference type="Pfam" id="PF00041">
    <property type="entry name" value="fn3"/>
    <property type="match status" value="5"/>
</dbReference>
<dbReference type="InterPro" id="IPR013783">
    <property type="entry name" value="Ig-like_fold"/>
</dbReference>
<evidence type="ECO:0000313" key="8">
    <source>
        <dbReference type="Ensembl" id="ENSEBUP00000019253.1"/>
    </source>
</evidence>
<keyword evidence="1" id="KW-0677">Repeat</keyword>
<feature type="domain" description="Fibronectin type-III" evidence="7">
    <location>
        <begin position="510"/>
        <end position="603"/>
    </location>
</feature>
<evidence type="ECO:0000256" key="5">
    <source>
        <dbReference type="SAM" id="MobiDB-lite"/>
    </source>
</evidence>
<dbReference type="InterPro" id="IPR036116">
    <property type="entry name" value="FN3_sf"/>
</dbReference>
<evidence type="ECO:0000259" key="6">
    <source>
        <dbReference type="PROSITE" id="PS50835"/>
    </source>
</evidence>
<dbReference type="Gene3D" id="2.60.40.10">
    <property type="entry name" value="Immunoglobulins"/>
    <property type="match status" value="11"/>
</dbReference>
<evidence type="ECO:0000256" key="3">
    <source>
        <dbReference type="ARBA" id="ARBA00023179"/>
    </source>
</evidence>
<dbReference type="CDD" id="cd00096">
    <property type="entry name" value="Ig"/>
    <property type="match status" value="1"/>
</dbReference>
<dbReference type="FunFam" id="2.60.40.10:FF:000179">
    <property type="entry name" value="Myomesin 2"/>
    <property type="match status" value="1"/>
</dbReference>
<reference evidence="8" key="1">
    <citation type="submission" date="2025-08" db="UniProtKB">
        <authorList>
            <consortium name="Ensembl"/>
        </authorList>
    </citation>
    <scope>IDENTIFICATION</scope>
</reference>
<dbReference type="SMART" id="SM00408">
    <property type="entry name" value="IGc2"/>
    <property type="match status" value="2"/>
</dbReference>
<dbReference type="GO" id="GO:0005198">
    <property type="term" value="F:structural molecule activity"/>
    <property type="evidence" value="ECO:0007669"/>
    <property type="project" value="UniProtKB-ARBA"/>
</dbReference>